<comment type="catalytic activity">
    <reaction evidence="1 5">
        <text>L-glutamyl-[protein] + S-adenosyl-L-methionine = [protein]-L-glutamate 5-O-methyl ester + S-adenosyl-L-homocysteine</text>
        <dbReference type="Rhea" id="RHEA:24452"/>
        <dbReference type="Rhea" id="RHEA-COMP:10208"/>
        <dbReference type="Rhea" id="RHEA-COMP:10311"/>
        <dbReference type="ChEBI" id="CHEBI:29973"/>
        <dbReference type="ChEBI" id="CHEBI:57856"/>
        <dbReference type="ChEBI" id="CHEBI:59789"/>
        <dbReference type="ChEBI" id="CHEBI:82795"/>
        <dbReference type="EC" id="2.1.1.80"/>
    </reaction>
</comment>
<evidence type="ECO:0000313" key="8">
    <source>
        <dbReference type="EMBL" id="QBG34565.1"/>
    </source>
</evidence>
<feature type="binding site" evidence="6">
    <location>
        <position position="89"/>
    </location>
    <ligand>
        <name>S-adenosyl-L-methionine</name>
        <dbReference type="ChEBI" id="CHEBI:59789"/>
    </ligand>
</feature>
<comment type="function">
    <text evidence="5">Methylation of the membrane-bound methyl-accepting chemotaxis proteins (MCP) to form gamma-glutamyl methyl ester residues in MCP.</text>
</comment>
<dbReference type="Pfam" id="PF03705">
    <property type="entry name" value="CheR_N"/>
    <property type="match status" value="1"/>
</dbReference>
<evidence type="ECO:0000313" key="9">
    <source>
        <dbReference type="Proteomes" id="UP000290244"/>
    </source>
</evidence>
<feature type="binding site" evidence="6">
    <location>
        <position position="95"/>
    </location>
    <ligand>
        <name>S-adenosyl-L-methionine</name>
        <dbReference type="ChEBI" id="CHEBI:59789"/>
    </ligand>
</feature>
<dbReference type="InterPro" id="IPR029063">
    <property type="entry name" value="SAM-dependent_MTases_sf"/>
</dbReference>
<name>A0A4P6P5F5_9GAMM</name>
<dbReference type="SUPFAM" id="SSF47757">
    <property type="entry name" value="Chemotaxis receptor methyltransferase CheR, N-terminal domain"/>
    <property type="match status" value="1"/>
</dbReference>
<dbReference type="InterPro" id="IPR050903">
    <property type="entry name" value="Bact_Chemotaxis_MeTrfase"/>
</dbReference>
<dbReference type="InterPro" id="IPR022642">
    <property type="entry name" value="CheR_C"/>
</dbReference>
<dbReference type="InterPro" id="IPR026024">
    <property type="entry name" value="Chemotaxis_MeTrfase_CheR"/>
</dbReference>
<evidence type="ECO:0000256" key="4">
    <source>
        <dbReference type="ARBA" id="ARBA00022691"/>
    </source>
</evidence>
<evidence type="ECO:0000256" key="2">
    <source>
        <dbReference type="ARBA" id="ARBA00022603"/>
    </source>
</evidence>
<keyword evidence="3 5" id="KW-0808">Transferase</keyword>
<evidence type="ECO:0000256" key="5">
    <source>
        <dbReference type="PIRNR" id="PIRNR000410"/>
    </source>
</evidence>
<dbReference type="Gene3D" id="1.10.155.10">
    <property type="entry name" value="Chemotaxis receptor methyltransferase CheR, N-terminal domain"/>
    <property type="match status" value="1"/>
</dbReference>
<dbReference type="PIRSF" id="PIRSF000410">
    <property type="entry name" value="CheR"/>
    <property type="match status" value="1"/>
</dbReference>
<dbReference type="RefSeq" id="WP_130598896.1">
    <property type="nucleotide sequence ID" value="NZ_CP034759.1"/>
</dbReference>
<organism evidence="8 9">
    <name type="scientific">Litorilituus sediminis</name>
    <dbReference type="NCBI Taxonomy" id="718192"/>
    <lineage>
        <taxon>Bacteria</taxon>
        <taxon>Pseudomonadati</taxon>
        <taxon>Pseudomonadota</taxon>
        <taxon>Gammaproteobacteria</taxon>
        <taxon>Alteromonadales</taxon>
        <taxon>Colwelliaceae</taxon>
        <taxon>Litorilituus</taxon>
    </lineage>
</organism>
<dbReference type="InterPro" id="IPR022641">
    <property type="entry name" value="CheR_N"/>
</dbReference>
<gene>
    <name evidence="8" type="ORF">EMK97_01810</name>
</gene>
<dbReference type="PANTHER" id="PTHR24422:SF19">
    <property type="entry name" value="CHEMOTAXIS PROTEIN METHYLTRANSFERASE"/>
    <property type="match status" value="1"/>
</dbReference>
<evidence type="ECO:0000256" key="1">
    <source>
        <dbReference type="ARBA" id="ARBA00001541"/>
    </source>
</evidence>
<feature type="binding site" evidence="6">
    <location>
        <begin position="239"/>
        <end position="240"/>
    </location>
    <ligand>
        <name>S-adenosyl-L-methionine</name>
        <dbReference type="ChEBI" id="CHEBI:59789"/>
    </ligand>
</feature>
<dbReference type="PRINTS" id="PR00996">
    <property type="entry name" value="CHERMTFRASE"/>
</dbReference>
<feature type="binding site" evidence="6">
    <location>
        <position position="137"/>
    </location>
    <ligand>
        <name>S-adenosyl-L-methionine</name>
        <dbReference type="ChEBI" id="CHEBI:59789"/>
    </ligand>
</feature>
<dbReference type="Pfam" id="PF01739">
    <property type="entry name" value="CheR"/>
    <property type="match status" value="1"/>
</dbReference>
<protein>
    <recommendedName>
        <fullName evidence="5">Chemotaxis protein methyltransferase</fullName>
        <ecNumber evidence="5">2.1.1.80</ecNumber>
    </recommendedName>
</protein>
<dbReference type="InterPro" id="IPR000780">
    <property type="entry name" value="CheR_MeTrfase"/>
</dbReference>
<dbReference type="PANTHER" id="PTHR24422">
    <property type="entry name" value="CHEMOTAXIS PROTEIN METHYLTRANSFERASE"/>
    <property type="match status" value="1"/>
</dbReference>
<keyword evidence="2 5" id="KW-0489">Methyltransferase</keyword>
<sequence length="294" mass="34633">MVNYTNHDKSAAQRAEVVRLSDDDFNFICTFVYQSTGIVLNANKREMVYRRLTRIIRDRKLKSFSDYCALLKENSEQEKNYFINAITTNLTSFFREEHHFDYLTEHELPQLKKLKRVDSTGKNRLRIWSCASSTGEEPYSIAMTIFEALKQELNQWDAKILATDIDSNVLAKGKAGVYDFKRIEHLPLALKKMYFYQSNDGNQHYVKVHEKLQNLITFKLLNLLHSWPMKGPFDVIFCRNVIIYFDKKTQQELFSRFYELLTPGGLLFLGHSESLGHYQQYFECVGRTIFRKPK</sequence>
<dbReference type="EMBL" id="CP034759">
    <property type="protein sequence ID" value="QBG34565.1"/>
    <property type="molecule type" value="Genomic_DNA"/>
</dbReference>
<feature type="binding site" evidence="6">
    <location>
        <position position="164"/>
    </location>
    <ligand>
        <name>S-adenosyl-L-methionine</name>
        <dbReference type="ChEBI" id="CHEBI:59789"/>
    </ligand>
</feature>
<proteinExistence type="predicted"/>
<dbReference type="CDD" id="cd02440">
    <property type="entry name" value="AdoMet_MTases"/>
    <property type="match status" value="1"/>
</dbReference>
<feature type="binding site" evidence="6">
    <location>
        <position position="91"/>
    </location>
    <ligand>
        <name>S-adenosyl-L-methionine</name>
        <dbReference type="ChEBI" id="CHEBI:59789"/>
    </ligand>
</feature>
<dbReference type="Gene3D" id="3.40.50.150">
    <property type="entry name" value="Vaccinia Virus protein VP39"/>
    <property type="match status" value="1"/>
</dbReference>
<evidence type="ECO:0000256" key="3">
    <source>
        <dbReference type="ARBA" id="ARBA00022679"/>
    </source>
</evidence>
<keyword evidence="4 5" id="KW-0949">S-adenosyl-L-methionine</keyword>
<accession>A0A4P6P5F5</accession>
<evidence type="ECO:0000259" key="7">
    <source>
        <dbReference type="PROSITE" id="PS50123"/>
    </source>
</evidence>
<dbReference type="AlphaFoldDB" id="A0A4P6P5F5"/>
<dbReference type="KEGG" id="lsd:EMK97_01810"/>
<dbReference type="EC" id="2.1.1.80" evidence="5"/>
<dbReference type="SUPFAM" id="SSF53335">
    <property type="entry name" value="S-adenosyl-L-methionine-dependent methyltransferases"/>
    <property type="match status" value="1"/>
</dbReference>
<feature type="binding site" evidence="6">
    <location>
        <begin position="222"/>
        <end position="223"/>
    </location>
    <ligand>
        <name>S-adenosyl-L-methionine</name>
        <dbReference type="ChEBI" id="CHEBI:59789"/>
    </ligand>
</feature>
<dbReference type="SMART" id="SM00138">
    <property type="entry name" value="MeTrc"/>
    <property type="match status" value="1"/>
</dbReference>
<keyword evidence="9" id="KW-1185">Reference proteome</keyword>
<dbReference type="OrthoDB" id="9816309at2"/>
<dbReference type="GO" id="GO:0032259">
    <property type="term" value="P:methylation"/>
    <property type="evidence" value="ECO:0007669"/>
    <property type="project" value="UniProtKB-KW"/>
</dbReference>
<dbReference type="PROSITE" id="PS50123">
    <property type="entry name" value="CHER"/>
    <property type="match status" value="1"/>
</dbReference>
<feature type="domain" description="CheR-type methyltransferase" evidence="7">
    <location>
        <begin position="13"/>
        <end position="294"/>
    </location>
</feature>
<dbReference type="InterPro" id="IPR036804">
    <property type="entry name" value="CheR_N_sf"/>
</dbReference>
<reference evidence="8 9" key="1">
    <citation type="submission" date="2018-12" db="EMBL/GenBank/DDBJ databases">
        <title>Complete genome of Litorilituus sediminis.</title>
        <authorList>
            <person name="Liu A."/>
            <person name="Rong J."/>
        </authorList>
    </citation>
    <scope>NUCLEOTIDE SEQUENCE [LARGE SCALE GENOMIC DNA]</scope>
    <source>
        <strain evidence="8 9">JCM 17549</strain>
    </source>
</reference>
<dbReference type="GO" id="GO:0008983">
    <property type="term" value="F:protein-glutamate O-methyltransferase activity"/>
    <property type="evidence" value="ECO:0007669"/>
    <property type="project" value="UniProtKB-EC"/>
</dbReference>
<dbReference type="Proteomes" id="UP000290244">
    <property type="component" value="Chromosome"/>
</dbReference>
<evidence type="ECO:0000256" key="6">
    <source>
        <dbReference type="PIRSR" id="PIRSR000410-1"/>
    </source>
</evidence>